<reference evidence="6" key="1">
    <citation type="submission" date="2021-04" db="EMBL/GenBank/DDBJ databases">
        <title>Luteolibacter sp. 32A isolated from the skin of an Anderson's salamander (Ambystoma andersonii).</title>
        <authorList>
            <person name="Spergser J."/>
            <person name="Busse H.-J."/>
        </authorList>
    </citation>
    <scope>NUCLEOTIDE SEQUENCE</scope>
    <source>
        <strain evidence="6">32A</strain>
    </source>
</reference>
<gene>
    <name evidence="6" type="ORF">KBB96_07730</name>
</gene>
<proteinExistence type="predicted"/>
<dbReference type="InterPro" id="IPR036909">
    <property type="entry name" value="Cyt_c-like_dom_sf"/>
</dbReference>
<evidence type="ECO:0000313" key="7">
    <source>
        <dbReference type="Proteomes" id="UP000676169"/>
    </source>
</evidence>
<dbReference type="InterPro" id="IPR009056">
    <property type="entry name" value="Cyt_c-like_dom"/>
</dbReference>
<evidence type="ECO:0000256" key="2">
    <source>
        <dbReference type="ARBA" id="ARBA00022723"/>
    </source>
</evidence>
<dbReference type="GO" id="GO:0020037">
    <property type="term" value="F:heme binding"/>
    <property type="evidence" value="ECO:0007669"/>
    <property type="project" value="InterPro"/>
</dbReference>
<dbReference type="PROSITE" id="PS51007">
    <property type="entry name" value="CYTC"/>
    <property type="match status" value="1"/>
</dbReference>
<dbReference type="Proteomes" id="UP000676169">
    <property type="component" value="Chromosome"/>
</dbReference>
<protein>
    <submittedName>
        <fullName evidence="6">Cytochrome c</fullName>
    </submittedName>
</protein>
<dbReference type="SUPFAM" id="SSF46626">
    <property type="entry name" value="Cytochrome c"/>
    <property type="match status" value="1"/>
</dbReference>
<dbReference type="EMBL" id="CP073100">
    <property type="protein sequence ID" value="QUE53290.1"/>
    <property type="molecule type" value="Genomic_DNA"/>
</dbReference>
<feature type="domain" description="Cytochrome c" evidence="5">
    <location>
        <begin position="57"/>
        <end position="154"/>
    </location>
</feature>
<evidence type="ECO:0000313" key="6">
    <source>
        <dbReference type="EMBL" id="QUE53290.1"/>
    </source>
</evidence>
<evidence type="ECO:0000256" key="4">
    <source>
        <dbReference type="PROSITE-ProRule" id="PRU00433"/>
    </source>
</evidence>
<evidence type="ECO:0000256" key="3">
    <source>
        <dbReference type="ARBA" id="ARBA00023004"/>
    </source>
</evidence>
<sequence length="154" mass="15881">MELVTGFGLKGARPVSGTVYLTVSAPHAADWNALGFAPPKLDATVAAVHERAASGPASADAGKELATRYGCIACHSVDGATVGHSGPTWKGLPGSKRTFKDGTSATADDAYLRESILDPAKKIVKGYELGMGSYAGVLSDGEIDSLILYIKSLK</sequence>
<dbReference type="Pfam" id="PF00034">
    <property type="entry name" value="Cytochrom_C"/>
    <property type="match status" value="1"/>
</dbReference>
<keyword evidence="3 4" id="KW-0408">Iron</keyword>
<accession>A0A975PH61</accession>
<keyword evidence="7" id="KW-1185">Reference proteome</keyword>
<evidence type="ECO:0000256" key="1">
    <source>
        <dbReference type="ARBA" id="ARBA00022617"/>
    </source>
</evidence>
<keyword evidence="2 4" id="KW-0479">Metal-binding</keyword>
<keyword evidence="1 4" id="KW-0349">Heme</keyword>
<dbReference type="GO" id="GO:0046872">
    <property type="term" value="F:metal ion binding"/>
    <property type="evidence" value="ECO:0007669"/>
    <property type="project" value="UniProtKB-KW"/>
</dbReference>
<dbReference type="AlphaFoldDB" id="A0A975PH61"/>
<dbReference type="Gene3D" id="1.10.760.10">
    <property type="entry name" value="Cytochrome c-like domain"/>
    <property type="match status" value="1"/>
</dbReference>
<evidence type="ECO:0000259" key="5">
    <source>
        <dbReference type="PROSITE" id="PS51007"/>
    </source>
</evidence>
<organism evidence="6 7">
    <name type="scientific">Luteolibacter ambystomatis</name>
    <dbReference type="NCBI Taxonomy" id="2824561"/>
    <lineage>
        <taxon>Bacteria</taxon>
        <taxon>Pseudomonadati</taxon>
        <taxon>Verrucomicrobiota</taxon>
        <taxon>Verrucomicrobiia</taxon>
        <taxon>Verrucomicrobiales</taxon>
        <taxon>Verrucomicrobiaceae</taxon>
        <taxon>Luteolibacter</taxon>
    </lineage>
</organism>
<dbReference type="KEGG" id="lamb:KBB96_07730"/>
<name>A0A975PH61_9BACT</name>
<dbReference type="GO" id="GO:0009055">
    <property type="term" value="F:electron transfer activity"/>
    <property type="evidence" value="ECO:0007669"/>
    <property type="project" value="InterPro"/>
</dbReference>